<keyword evidence="5" id="KW-1185">Reference proteome</keyword>
<evidence type="ECO:0000313" key="4">
    <source>
        <dbReference type="EMBL" id="TLM76344.1"/>
    </source>
</evidence>
<feature type="transmembrane region" description="Helical" evidence="1">
    <location>
        <begin position="344"/>
        <end position="364"/>
    </location>
</feature>
<proteinExistence type="predicted"/>
<dbReference type="RefSeq" id="WP_138236235.1">
    <property type="nucleotide sequence ID" value="NZ_CP185860.1"/>
</dbReference>
<dbReference type="PANTHER" id="PTHR39084">
    <property type="entry name" value="MEMBRANE PROTEIN-RELATED"/>
    <property type="match status" value="1"/>
</dbReference>
<feature type="transmembrane region" description="Helical" evidence="1">
    <location>
        <begin position="212"/>
        <end position="234"/>
    </location>
</feature>
<dbReference type="PANTHER" id="PTHR39084:SF1">
    <property type="entry name" value="DUF4010 DOMAIN-CONTAINING PROTEIN"/>
    <property type="match status" value="1"/>
</dbReference>
<keyword evidence="1" id="KW-0812">Transmembrane</keyword>
<feature type="transmembrane region" description="Helical" evidence="1">
    <location>
        <begin position="185"/>
        <end position="205"/>
    </location>
</feature>
<accession>A0ABY2UFH0</accession>
<feature type="transmembrane region" description="Helical" evidence="1">
    <location>
        <begin position="101"/>
        <end position="119"/>
    </location>
</feature>
<feature type="transmembrane region" description="Helical" evidence="1">
    <location>
        <begin position="70"/>
        <end position="89"/>
    </location>
</feature>
<feature type="domain" description="MgtC/SapB/SrpB/YhiD N-terminal" evidence="2">
    <location>
        <begin position="24"/>
        <end position="144"/>
    </location>
</feature>
<evidence type="ECO:0000259" key="3">
    <source>
        <dbReference type="Pfam" id="PF13194"/>
    </source>
</evidence>
<feature type="transmembrane region" description="Helical" evidence="1">
    <location>
        <begin position="157"/>
        <end position="173"/>
    </location>
</feature>
<comment type="caution">
    <text evidence="4">The sequence shown here is derived from an EMBL/GenBank/DDBJ whole genome shotgun (WGS) entry which is preliminary data.</text>
</comment>
<keyword evidence="1" id="KW-1133">Transmembrane helix</keyword>
<feature type="transmembrane region" description="Helical" evidence="1">
    <location>
        <begin position="317"/>
        <end position="335"/>
    </location>
</feature>
<evidence type="ECO:0000313" key="5">
    <source>
        <dbReference type="Proteomes" id="UP000306791"/>
    </source>
</evidence>
<evidence type="ECO:0000259" key="2">
    <source>
        <dbReference type="Pfam" id="PF02308"/>
    </source>
</evidence>
<feature type="transmembrane region" description="Helical" evidence="1">
    <location>
        <begin position="408"/>
        <end position="426"/>
    </location>
</feature>
<feature type="transmembrane region" description="Helical" evidence="1">
    <location>
        <begin position="125"/>
        <end position="145"/>
    </location>
</feature>
<keyword evidence="1" id="KW-0472">Membrane</keyword>
<dbReference type="Proteomes" id="UP000306791">
    <property type="component" value="Unassembled WGS sequence"/>
</dbReference>
<sequence length="427" mass="45479">MNRAPETTAPPPILVDTESILSFAIALGLGLIIGLQRERTTDRLGGIRTFPLIALFGALSAHLGRNPGMGWMMLTGLLIMTVLILLGNLERLRGRDEYTGITTEVSALLVYLLGAFLVLGDKTVAVVLGATIAVLLHFKPGMHAFAEKLSDKDLRSIMQFAVLSLIILPVLPNRTFGPYDVLNPFQIWLLVVLIVGIGLGGYAVYKIAGPRVGTMLSGLIGGLISSTATTVTYARMARSQEKATGLAALVILLASTSMFIRMFVEIIAVAPRMLSALIPPLGMLFVVSLTVCGAAYLRVQHRENAMPEPGNPAELKPALIFGALYAVVLLAIAAGKEYFGNRGIYVVALLSGFTDVDAITLSTANLTASGAMDADIAWRAMVIASLANLVFKLCAAGFLGGWTLLRRVFALFAIPFAAGLAALWLWP</sequence>
<feature type="transmembrane region" description="Helical" evidence="1">
    <location>
        <begin position="20"/>
        <end position="35"/>
    </location>
</feature>
<gene>
    <name evidence="4" type="ORF">FDY93_13220</name>
</gene>
<dbReference type="InterPro" id="IPR049177">
    <property type="entry name" value="MgtC_SapB_SrpB_YhiD_N"/>
</dbReference>
<dbReference type="Pfam" id="PF13194">
    <property type="entry name" value="DUF4010"/>
    <property type="match status" value="1"/>
</dbReference>
<name>A0ABY2UFH0_9GAMM</name>
<evidence type="ECO:0000256" key="1">
    <source>
        <dbReference type="SAM" id="Phobius"/>
    </source>
</evidence>
<reference evidence="4 5" key="1">
    <citation type="submission" date="2019-05" db="EMBL/GenBank/DDBJ databases">
        <title>Microbulbifer harenosus sp. nov., an alginate-degrading bacterium isolated from coastal sand.</title>
        <authorList>
            <person name="Huang H."/>
            <person name="Mo K."/>
            <person name="Bao S."/>
        </authorList>
    </citation>
    <scope>NUCLEOTIDE SEQUENCE [LARGE SCALE GENOMIC DNA]</scope>
    <source>
        <strain evidence="4 5">HB161719</strain>
    </source>
</reference>
<dbReference type="Pfam" id="PF02308">
    <property type="entry name" value="MgtC"/>
    <property type="match status" value="1"/>
</dbReference>
<feature type="transmembrane region" description="Helical" evidence="1">
    <location>
        <begin position="246"/>
        <end position="264"/>
    </location>
</feature>
<dbReference type="InterPro" id="IPR025105">
    <property type="entry name" value="DUF4010"/>
</dbReference>
<feature type="transmembrane region" description="Helical" evidence="1">
    <location>
        <begin position="276"/>
        <end position="297"/>
    </location>
</feature>
<feature type="transmembrane region" description="Helical" evidence="1">
    <location>
        <begin position="376"/>
        <end position="401"/>
    </location>
</feature>
<feature type="transmembrane region" description="Helical" evidence="1">
    <location>
        <begin position="47"/>
        <end position="64"/>
    </location>
</feature>
<feature type="domain" description="DUF4010" evidence="3">
    <location>
        <begin position="192"/>
        <end position="400"/>
    </location>
</feature>
<protein>
    <submittedName>
        <fullName evidence="4">MgtC/SapB family protein</fullName>
    </submittedName>
</protein>
<dbReference type="EMBL" id="VANI01000014">
    <property type="protein sequence ID" value="TLM76344.1"/>
    <property type="molecule type" value="Genomic_DNA"/>
</dbReference>
<organism evidence="4 5">
    <name type="scientific">Microbulbifer harenosus</name>
    <dbReference type="NCBI Taxonomy" id="2576840"/>
    <lineage>
        <taxon>Bacteria</taxon>
        <taxon>Pseudomonadati</taxon>
        <taxon>Pseudomonadota</taxon>
        <taxon>Gammaproteobacteria</taxon>
        <taxon>Cellvibrionales</taxon>
        <taxon>Microbulbiferaceae</taxon>
        <taxon>Microbulbifer</taxon>
    </lineage>
</organism>